<sequence length="122" mass="13104">MKLSVTRQSIARCLKIILGNFLITGAYAFITVPNEIVNGGVTSFSMILGSISSESTAVGFDVIALILNKKNPKINIALTMYLINTCVLLFGLLSYGITSVLTGIGFTALQSLTLNCLLKRKE</sequence>
<dbReference type="AlphaFoldDB" id="A0A9W6CFS5"/>
<evidence type="ECO:0000256" key="1">
    <source>
        <dbReference type="SAM" id="Phobius"/>
    </source>
</evidence>
<dbReference type="EMBL" id="BSCH01000019">
    <property type="protein sequence ID" value="GLG91271.1"/>
    <property type="molecule type" value="Genomic_DNA"/>
</dbReference>
<comment type="caution">
    <text evidence="2">The sequence shown here is derived from an EMBL/GenBank/DDBJ whole genome shotgun (WGS) entry which is preliminary data.</text>
</comment>
<accession>A0A9W6CFS5</accession>
<keyword evidence="1" id="KW-0812">Transmembrane</keyword>
<dbReference type="Pfam" id="PF02588">
    <property type="entry name" value="YitT_membrane"/>
    <property type="match status" value="1"/>
</dbReference>
<gene>
    <name evidence="2" type="ORF">Selli2_26980</name>
</gene>
<evidence type="ECO:0000313" key="3">
    <source>
        <dbReference type="Proteomes" id="UP001145094"/>
    </source>
</evidence>
<name>A0A9W6CFS5_9FIRM</name>
<protein>
    <submittedName>
        <fullName evidence="2">Uncharacterized protein</fullName>
    </submittedName>
</protein>
<feature type="transmembrane region" description="Helical" evidence="1">
    <location>
        <begin position="12"/>
        <end position="32"/>
    </location>
</feature>
<reference evidence="2" key="2">
    <citation type="submission" date="2022-11" db="EMBL/GenBank/DDBJ databases">
        <title>Draft genome sequence of Sellimonas catena strain 18CBH55.</title>
        <authorList>
            <person name="Hisatomi A."/>
            <person name="Ohkuma M."/>
            <person name="Sakamoto M."/>
        </authorList>
    </citation>
    <scope>NUCLEOTIDE SEQUENCE</scope>
    <source>
        <strain evidence="2">18CBH55</strain>
    </source>
</reference>
<evidence type="ECO:0000313" key="2">
    <source>
        <dbReference type="EMBL" id="GLG91271.1"/>
    </source>
</evidence>
<keyword evidence="1" id="KW-0472">Membrane</keyword>
<organism evidence="2 3">
    <name type="scientific">Sellimonas catena</name>
    <dbReference type="NCBI Taxonomy" id="2994035"/>
    <lineage>
        <taxon>Bacteria</taxon>
        <taxon>Bacillati</taxon>
        <taxon>Bacillota</taxon>
        <taxon>Clostridia</taxon>
        <taxon>Lachnospirales</taxon>
        <taxon>Lachnospiraceae</taxon>
        <taxon>Sellimonas</taxon>
    </lineage>
</organism>
<keyword evidence="1" id="KW-1133">Transmembrane helix</keyword>
<reference evidence="2" key="1">
    <citation type="submission" date="2022-11" db="EMBL/GenBank/DDBJ databases">
        <title>Draft genome sequence of Sellimonas catena strain 18CBH55.</title>
        <authorList>
            <person name="Atsushi H."/>
            <person name="Moriya O."/>
            <person name="Mitsuo S."/>
        </authorList>
    </citation>
    <scope>NUCLEOTIDE SEQUENCE</scope>
    <source>
        <strain evidence="2">18CBH55</strain>
    </source>
</reference>
<feature type="transmembrane region" description="Helical" evidence="1">
    <location>
        <begin position="44"/>
        <end position="67"/>
    </location>
</feature>
<dbReference type="RefSeq" id="WP_281845671.1">
    <property type="nucleotide sequence ID" value="NZ_BSCH01000019.1"/>
</dbReference>
<dbReference type="Proteomes" id="UP001145094">
    <property type="component" value="Unassembled WGS sequence"/>
</dbReference>
<dbReference type="InterPro" id="IPR003740">
    <property type="entry name" value="YitT"/>
</dbReference>
<proteinExistence type="predicted"/>
<reference evidence="2" key="3">
    <citation type="journal article" date="2023" name="Int. J. Syst. Evol. Microbiol.">
        <title>Sellimonas catena sp. nov., isolated from human faeces.</title>
        <authorList>
            <person name="Hisatomi A."/>
            <person name="Ohkuma M."/>
            <person name="Sakamoto M."/>
        </authorList>
    </citation>
    <scope>NUCLEOTIDE SEQUENCE</scope>
    <source>
        <strain evidence="2">18CBH55</strain>
    </source>
</reference>